<keyword evidence="3 7" id="KW-1003">Cell membrane</keyword>
<dbReference type="InterPro" id="IPR025505">
    <property type="entry name" value="FHIPEP_CS"/>
</dbReference>
<evidence type="ECO:0000256" key="2">
    <source>
        <dbReference type="ARBA" id="ARBA00008835"/>
    </source>
</evidence>
<dbReference type="PROSITE" id="PS00994">
    <property type="entry name" value="FHIPEP"/>
    <property type="match status" value="1"/>
</dbReference>
<evidence type="ECO:0000256" key="1">
    <source>
        <dbReference type="ARBA" id="ARBA00004651"/>
    </source>
</evidence>
<evidence type="ECO:0000256" key="4">
    <source>
        <dbReference type="ARBA" id="ARBA00022692"/>
    </source>
</evidence>
<feature type="transmembrane region" description="Helical" evidence="7">
    <location>
        <begin position="74"/>
        <end position="95"/>
    </location>
</feature>
<feature type="transmembrane region" description="Helical" evidence="7">
    <location>
        <begin position="107"/>
        <end position="134"/>
    </location>
</feature>
<keyword evidence="7" id="KW-1005">Bacterial flagellum biogenesis</keyword>
<evidence type="ECO:0000256" key="6">
    <source>
        <dbReference type="ARBA" id="ARBA00023136"/>
    </source>
</evidence>
<dbReference type="Gene3D" id="3.40.30.60">
    <property type="entry name" value="FHIPEP family, domain 1"/>
    <property type="match status" value="1"/>
</dbReference>
<dbReference type="Proteomes" id="UP000264071">
    <property type="component" value="Unassembled WGS sequence"/>
</dbReference>
<keyword evidence="7" id="KW-1006">Bacterial flagellum protein export</keyword>
<keyword evidence="8" id="KW-0282">Flagellum</keyword>
<evidence type="ECO:0000313" key="9">
    <source>
        <dbReference type="Proteomes" id="UP000264071"/>
    </source>
</evidence>
<protein>
    <recommendedName>
        <fullName evidence="7">Flagellar biosynthesis protein FlhA</fullName>
    </recommendedName>
</protein>
<accession>A0A3D4V4T6</accession>
<dbReference type="GO" id="GO:0044780">
    <property type="term" value="P:bacterial-type flagellum assembly"/>
    <property type="evidence" value="ECO:0007669"/>
    <property type="project" value="InterPro"/>
</dbReference>
<keyword evidence="7" id="KW-0653">Protein transport</keyword>
<dbReference type="PIRSF" id="PIRSF005419">
    <property type="entry name" value="FlhA"/>
    <property type="match status" value="1"/>
</dbReference>
<dbReference type="InterPro" id="IPR042194">
    <property type="entry name" value="FHIPEP_1"/>
</dbReference>
<evidence type="ECO:0000256" key="5">
    <source>
        <dbReference type="ARBA" id="ARBA00022989"/>
    </source>
</evidence>
<dbReference type="InterPro" id="IPR006301">
    <property type="entry name" value="FlhA"/>
</dbReference>
<comment type="caution">
    <text evidence="8">The sequence shown here is derived from an EMBL/GenBank/DDBJ whole genome shotgun (WGS) entry which is preliminary data.</text>
</comment>
<keyword evidence="5 7" id="KW-1133">Transmembrane helix</keyword>
<dbReference type="PANTHER" id="PTHR30161:SF1">
    <property type="entry name" value="FLAGELLAR BIOSYNTHESIS PROTEIN FLHA-RELATED"/>
    <property type="match status" value="1"/>
</dbReference>
<keyword evidence="6 7" id="KW-0472">Membrane</keyword>
<organism evidence="8 9">
    <name type="scientific">Gemmatimonas aurantiaca</name>
    <dbReference type="NCBI Taxonomy" id="173480"/>
    <lineage>
        <taxon>Bacteria</taxon>
        <taxon>Pseudomonadati</taxon>
        <taxon>Gemmatimonadota</taxon>
        <taxon>Gemmatimonadia</taxon>
        <taxon>Gemmatimonadales</taxon>
        <taxon>Gemmatimonadaceae</taxon>
        <taxon>Gemmatimonas</taxon>
    </lineage>
</organism>
<name>A0A3D4V4T6_9BACT</name>
<feature type="transmembrane region" description="Helical" evidence="7">
    <location>
        <begin position="44"/>
        <end position="62"/>
    </location>
</feature>
<comment type="similarity">
    <text evidence="2 7">Belongs to the FHIPEP (flagella/HR/invasion proteins export pore) family.</text>
</comment>
<dbReference type="InterPro" id="IPR042196">
    <property type="entry name" value="FHIPEP_4"/>
</dbReference>
<dbReference type="GO" id="GO:0009306">
    <property type="term" value="P:protein secretion"/>
    <property type="evidence" value="ECO:0007669"/>
    <property type="project" value="InterPro"/>
</dbReference>
<evidence type="ECO:0000256" key="7">
    <source>
        <dbReference type="RuleBase" id="RU364093"/>
    </source>
</evidence>
<dbReference type="GO" id="GO:0005886">
    <property type="term" value="C:plasma membrane"/>
    <property type="evidence" value="ECO:0007669"/>
    <property type="project" value="UniProtKB-SubCell"/>
</dbReference>
<comment type="subcellular location">
    <subcellularLocation>
        <location evidence="1 7">Cell membrane</location>
        <topology evidence="1 7">Multi-pass membrane protein</topology>
    </subcellularLocation>
</comment>
<dbReference type="Gene3D" id="3.40.50.12790">
    <property type="entry name" value="FHIPEP family, domain 4"/>
    <property type="match status" value="1"/>
</dbReference>
<evidence type="ECO:0000313" key="8">
    <source>
        <dbReference type="EMBL" id="HCT55772.1"/>
    </source>
</evidence>
<dbReference type="NCBIfam" id="TIGR01398">
    <property type="entry name" value="FlhA"/>
    <property type="match status" value="1"/>
</dbReference>
<reference evidence="8 9" key="1">
    <citation type="journal article" date="2018" name="Nat. Biotechnol.">
        <title>A standardized bacterial taxonomy based on genome phylogeny substantially revises the tree of life.</title>
        <authorList>
            <person name="Parks D.H."/>
            <person name="Chuvochina M."/>
            <person name="Waite D.W."/>
            <person name="Rinke C."/>
            <person name="Skarshewski A."/>
            <person name="Chaumeil P.A."/>
            <person name="Hugenholtz P."/>
        </authorList>
    </citation>
    <scope>NUCLEOTIDE SEQUENCE [LARGE SCALE GENOMIC DNA]</scope>
    <source>
        <strain evidence="8">UBA8844</strain>
    </source>
</reference>
<dbReference type="AlphaFoldDB" id="A0A3D4V4T6"/>
<keyword evidence="8" id="KW-0969">Cilium</keyword>
<dbReference type="EMBL" id="DPIY01000001">
    <property type="protein sequence ID" value="HCT55772.1"/>
    <property type="molecule type" value="Genomic_DNA"/>
</dbReference>
<comment type="function">
    <text evidence="7">Required for formation of the rod structure of the flagellar apparatus. Together with FliI and FliH, may constitute the export apparatus of flagellin.</text>
</comment>
<gene>
    <name evidence="7 8" type="primary">flhA</name>
    <name evidence="8" type="ORF">DGD08_01025</name>
</gene>
<dbReference type="PRINTS" id="PR00949">
    <property type="entry name" value="TYPE3IMAPROT"/>
</dbReference>
<feature type="transmembrane region" description="Helical" evidence="7">
    <location>
        <begin position="202"/>
        <end position="222"/>
    </location>
</feature>
<keyword evidence="8" id="KW-0966">Cell projection</keyword>
<dbReference type="Gene3D" id="1.10.8.540">
    <property type="entry name" value="FHIPEP family, domain 3"/>
    <property type="match status" value="1"/>
</dbReference>
<proteinExistence type="inferred from homology"/>
<evidence type="ECO:0000256" key="3">
    <source>
        <dbReference type="ARBA" id="ARBA00022475"/>
    </source>
</evidence>
<feature type="transmembrane region" description="Helical" evidence="7">
    <location>
        <begin position="243"/>
        <end position="264"/>
    </location>
</feature>
<dbReference type="Pfam" id="PF00771">
    <property type="entry name" value="FHIPEP"/>
    <property type="match status" value="1"/>
</dbReference>
<feature type="transmembrane region" description="Helical" evidence="7">
    <location>
        <begin position="284"/>
        <end position="317"/>
    </location>
</feature>
<keyword evidence="7" id="KW-0813">Transport</keyword>
<feature type="transmembrane region" description="Helical" evidence="7">
    <location>
        <begin position="20"/>
        <end position="37"/>
    </location>
</feature>
<dbReference type="InterPro" id="IPR042193">
    <property type="entry name" value="FHIPEP_3"/>
</dbReference>
<sequence length="695" mass="73871">MTSAALPIPANSAGAKKAEIAIALVVVLFIALIVVPLPPVLLDLCLAASIGLSLVVLLVSLQTTNPLDFSSFPALLLLLTLFRMGLSVSSTRLILSEAHAGKVIEAFGQFVIGGNYAVGIVIFLILTGINFIVITKGAGRIAEVAARFTLDAMPGKQMAIDADLSAGLIDEKEARTRRDEIARTADFYGAMDGASKYVKGDAILGILVVIVNIVGGIFIGVIQRGMEIGKAASTYTILTVGDGLVTQVPALIISTAAGLMVTAATNNDKMGAVLSKQLGNHPRAMWVAAGVLGSFALIPGLPMFPFLAMAAGAALLARTATKAETRRLELATISAPVEMEELPPPPDPMRDLLQIDPIELEVGYALIPLIDEGQGGDLLERISLLRKQAALELGILIPAIRIRDDIRLPANEYVIKLRGSEVARAEVLPRFLMALNTGSVVAEIDGMETVDPSFGMPARWVASARRTEAEALGYVVVEPTTVVATHLLETLKLSASELLGRQEVQEMVETLKKSHPALVEEIIPGKVSLSVLHRVLQRLLRERVPIRDLVTILEALGDGAESTRDPEALTEVARRALTNVIARLFADQTGTVRGITIGGRLESALVGLFSPRSSQPNAPMLTPESLAAMLRDLNHLATTYAVDGRPLPLITPPSLRVGVRRLIEPVLPSLPVISLAELPAQITLSSVTTWEMSNG</sequence>
<keyword evidence="4 7" id="KW-0812">Transmembrane</keyword>
<dbReference type="OMA" id="RIRDNMQ"/>
<dbReference type="PANTHER" id="PTHR30161">
    <property type="entry name" value="FLAGELLAR EXPORT PROTEIN, MEMBRANE FLHA SUBUNIT-RELATED"/>
    <property type="match status" value="1"/>
</dbReference>
<dbReference type="InterPro" id="IPR001712">
    <property type="entry name" value="T3SS_FHIPEP"/>
</dbReference>